<dbReference type="EMBL" id="LCYA01000103">
    <property type="protein sequence ID" value="KWV86149.1"/>
    <property type="molecule type" value="Genomic_DNA"/>
</dbReference>
<evidence type="ECO:0000313" key="1">
    <source>
        <dbReference type="EMBL" id="KWV86149.1"/>
    </source>
</evidence>
<evidence type="ECO:0000313" key="4">
    <source>
        <dbReference type="Proteomes" id="UP000239731"/>
    </source>
</evidence>
<reference evidence="1 3" key="1">
    <citation type="submission" date="2015-05" db="EMBL/GenBank/DDBJ databases">
        <title>A genomic and transcriptomic approach to investigate the blue pigment phenotype in Pseudomonas fluorescens.</title>
        <authorList>
            <person name="Andreani N.A."/>
            <person name="Cardazzo B."/>
        </authorList>
    </citation>
    <scope>NUCLEOTIDE SEQUENCE [LARGE SCALE GENOMIC DNA]</scope>
    <source>
        <strain evidence="1 3">Ps_22</strain>
    </source>
</reference>
<dbReference type="EMBL" id="PVUH01000011">
    <property type="protein sequence ID" value="PRW90796.1"/>
    <property type="molecule type" value="Genomic_DNA"/>
</dbReference>
<accession>A0A109LES7</accession>
<dbReference type="RefSeq" id="WP_034127433.1">
    <property type="nucleotide sequence ID" value="NZ_JRXU01000016.1"/>
</dbReference>
<dbReference type="PATRIC" id="fig|294.194.peg.4574"/>
<organism evidence="1 3">
    <name type="scientific">Pseudomonas fluorescens</name>
    <dbReference type="NCBI Taxonomy" id="294"/>
    <lineage>
        <taxon>Bacteria</taxon>
        <taxon>Pseudomonadati</taxon>
        <taxon>Pseudomonadota</taxon>
        <taxon>Gammaproteobacteria</taxon>
        <taxon>Pseudomonadales</taxon>
        <taxon>Pseudomonadaceae</taxon>
        <taxon>Pseudomonas</taxon>
    </lineage>
</organism>
<name>A0A109LES7_PSEFL</name>
<evidence type="ECO:0000313" key="2">
    <source>
        <dbReference type="EMBL" id="PRW90796.1"/>
    </source>
</evidence>
<sequence length="185" mass="20719">MQTVSPSSYCIIEHKHRYSAWAASRAASTNTCRFDVNTGKLIIEAVGLKELLADPELLPTPHSIDAKHRQWCVRAMQAATEHNLRSFNHGVAAKLINVYLKGAVVCAGHENHANVASLHPPIDSLLLDDLYVHDVGGLRVTWAKARKLRWSKFDSSQYQDVIDGVRQAMAGKPLWQVEAHWRGYQ</sequence>
<dbReference type="Proteomes" id="UP000239731">
    <property type="component" value="Unassembled WGS sequence"/>
</dbReference>
<protein>
    <submittedName>
        <fullName evidence="1">Uncharacterized protein</fullName>
    </submittedName>
</protein>
<reference evidence="2 4" key="2">
    <citation type="submission" date="2018-03" db="EMBL/GenBank/DDBJ databases">
        <title>Blue discolouration in mozzarella cheese caused by Pseudomonas fluorescens.</title>
        <authorList>
            <person name="Chiesa F."/>
            <person name="Dalmasso A."/>
            <person name="Lomonaco S."/>
        </authorList>
    </citation>
    <scope>NUCLEOTIDE SEQUENCE [LARGE SCALE GENOMIC DNA]</scope>
    <source>
        <strain evidence="2 4">11293</strain>
    </source>
</reference>
<dbReference type="AlphaFoldDB" id="A0A109LES7"/>
<gene>
    <name evidence="2" type="ORF">C7A10_17300</name>
    <name evidence="1" type="ORF">PFLmoz3_04121</name>
</gene>
<evidence type="ECO:0000313" key="3">
    <source>
        <dbReference type="Proteomes" id="UP000061348"/>
    </source>
</evidence>
<proteinExistence type="predicted"/>
<dbReference type="Proteomes" id="UP000061348">
    <property type="component" value="Unassembled WGS sequence"/>
</dbReference>
<comment type="caution">
    <text evidence="1">The sequence shown here is derived from an EMBL/GenBank/DDBJ whole genome shotgun (WGS) entry which is preliminary data.</text>
</comment>